<dbReference type="EMBL" id="CAJJDM010000068">
    <property type="protein sequence ID" value="CAD8081808.1"/>
    <property type="molecule type" value="Genomic_DNA"/>
</dbReference>
<gene>
    <name evidence="1" type="ORF">PPRIM_AZ9-3.1.T0660180</name>
</gene>
<comment type="caution">
    <text evidence="1">The sequence shown here is derived from an EMBL/GenBank/DDBJ whole genome shotgun (WGS) entry which is preliminary data.</text>
</comment>
<name>A0A8S1MMU5_PARPR</name>
<evidence type="ECO:0000313" key="1">
    <source>
        <dbReference type="EMBL" id="CAD8081808.1"/>
    </source>
</evidence>
<proteinExistence type="predicted"/>
<reference evidence="1" key="1">
    <citation type="submission" date="2021-01" db="EMBL/GenBank/DDBJ databases">
        <authorList>
            <consortium name="Genoscope - CEA"/>
            <person name="William W."/>
        </authorList>
    </citation>
    <scope>NUCLEOTIDE SEQUENCE</scope>
</reference>
<evidence type="ECO:0000313" key="2">
    <source>
        <dbReference type="Proteomes" id="UP000688137"/>
    </source>
</evidence>
<organism evidence="1 2">
    <name type="scientific">Paramecium primaurelia</name>
    <dbReference type="NCBI Taxonomy" id="5886"/>
    <lineage>
        <taxon>Eukaryota</taxon>
        <taxon>Sar</taxon>
        <taxon>Alveolata</taxon>
        <taxon>Ciliophora</taxon>
        <taxon>Intramacronucleata</taxon>
        <taxon>Oligohymenophorea</taxon>
        <taxon>Peniculida</taxon>
        <taxon>Parameciidae</taxon>
        <taxon>Paramecium</taxon>
    </lineage>
</organism>
<dbReference type="Proteomes" id="UP000688137">
    <property type="component" value="Unassembled WGS sequence"/>
</dbReference>
<dbReference type="AlphaFoldDB" id="A0A8S1MMU5"/>
<accession>A0A8S1MMU5</accession>
<keyword evidence="2" id="KW-1185">Reference proteome</keyword>
<protein>
    <submittedName>
        <fullName evidence="1">Uncharacterized protein</fullName>
    </submittedName>
</protein>
<sequence>MKLFKAFCQGKSILVRDTQKLTKYIDLCLKTPVSYKGIQKSIGYDEIIRAQFNSKEFNKALFPQFINLIGRDFKELNQKEFNYFIQSLSCYVEGATNQKVYDKQIFENVVNQISLNATYVQKSLFFLTLYWYVAFYKAIYQSQQVVDKFQADLFKQVPETAEDRLWRVLIEMHQLQMKKKSQVKDETLKKEEQKIMEKFIDQIEEVDINLPKFTNIMSRFMLLKYYSILKYFNVQNYDKRFHNLLFSVYTTSQNYITENLSSLNSFGLYGYIDLISKNKDIFQATKWDIILNEINSKNFNEIPIFDIIALSFVIINNDKMTTQLSNRIIQHLYDNINSISSNNYADVFQILAQVDCDLNDKFVTKLQSKVIPKDLSLEHISIILTVLQRFHRIDLNILEKYLVGIGTRIKDIDKNTGLGILSALNYKHQQNPVIFSQILQLKLEEDKDLQLQIEILKYLQLHDPQNEICMKIQQNFVKNLKKEYDFKLICSILEVLLHFNDQSQKTITIIPELKQYVKKGLEQIKQSNELDKDVLEFLMKQYKIEI</sequence>
<dbReference type="OMA" id="NIMSRFM"/>